<dbReference type="InterPro" id="IPR018879">
    <property type="entry name" value="MSV199_dom"/>
</dbReference>
<keyword evidence="6" id="KW-1185">Reference proteome</keyword>
<reference evidence="5 6" key="1">
    <citation type="journal article" date="2014" name="J. Gen. Virol.">
        <title>Genome sequence of a crustacean iridovirus, IIV31, isolated from the pill bug, Armadillidium vulgare.</title>
        <authorList>
            <person name="Piegu B."/>
            <person name="Guizard S."/>
            <person name="Yeping T."/>
            <person name="Cruaud C."/>
            <person name="Asgari S."/>
            <person name="Bideshi D.K."/>
            <person name="Federici B.A."/>
            <person name="Bigot Y."/>
        </authorList>
    </citation>
    <scope>NUCLEOTIDE SEQUENCE [LARGE SCALE GENOMIC DNA]</scope>
</reference>
<organism evidence="5 6">
    <name type="scientific">Armadillidium vulgare iridescent virus</name>
    <dbReference type="NCBI Taxonomy" id="72201"/>
    <lineage>
        <taxon>Viruses</taxon>
        <taxon>Varidnaviria</taxon>
        <taxon>Bamfordvirae</taxon>
        <taxon>Nucleocytoviricota</taxon>
        <taxon>Megaviricetes</taxon>
        <taxon>Pimascovirales</taxon>
        <taxon>Pimascovirales incertae sedis</taxon>
        <taxon>Iridoviridae</taxon>
        <taxon>Betairidovirinae</taxon>
        <taxon>Iridovirus</taxon>
        <taxon>Iridovirus armadillidium1</taxon>
        <taxon>Invertebrate iridescent virus 31</taxon>
    </lineage>
</organism>
<name>A0A068QKG8_9VIRU</name>
<dbReference type="EMBL" id="HF920637">
    <property type="protein sequence ID" value="CCV02461.1"/>
    <property type="molecule type" value="Genomic_DNA"/>
</dbReference>
<dbReference type="GeneID" id="19738673"/>
<evidence type="ECO:0000256" key="2">
    <source>
        <dbReference type="SAM" id="Coils"/>
    </source>
</evidence>
<evidence type="ECO:0000313" key="5">
    <source>
        <dbReference type="EMBL" id="CCV02461.1"/>
    </source>
</evidence>
<dbReference type="Pfam" id="PF12299">
    <property type="entry name" value="DUF3627"/>
    <property type="match status" value="1"/>
</dbReference>
<keyword evidence="1 2" id="KW-0175">Coiled coil</keyword>
<sequence length="353" mass="41547">MELVKIMKGHSLDLMIQRALISSSTLLDIIQFVDTIEFPIDPVMLDQFWQSMESGKPLYISKTMLEWMGYSGTLRSQKQTFKGLLDRHEIPVKELTSSMDDCCLFPDIKKDMCTLPSKASSQMKWMIMDPEDYKLAILKLNTKNGDMIRKYYLNLERLMKLYLKYTICFNERESERKICSLETMLIKLGLSMEEIKIQNNEQVEKIDTLIDQNEELKIDVSQTNKQLNVVTEKLGIAVEDRAPRLEQKPLRERFVLFKRNIVDADFQYYAIRGQSVYVNGRLSFYKENRYPSLEIVVDIICQPNPRNLFLRFKSKVKNDPRFIFAGNNVTCNLEHENEMKHIFETLNEEKREV</sequence>
<dbReference type="RefSeq" id="YP_009046703.1">
    <property type="nucleotide sequence ID" value="NC_024451.1"/>
</dbReference>
<accession>A0A068QKG8</accession>
<evidence type="ECO:0000256" key="1">
    <source>
        <dbReference type="ARBA" id="ARBA00023054"/>
    </source>
</evidence>
<dbReference type="Proteomes" id="UP000114278">
    <property type="component" value="Segment"/>
</dbReference>
<dbReference type="KEGG" id="vg:19738673"/>
<dbReference type="OrthoDB" id="177at10486"/>
<evidence type="ECO:0000313" key="6">
    <source>
        <dbReference type="Proteomes" id="UP000114278"/>
    </source>
</evidence>
<protein>
    <recommendedName>
        <fullName evidence="7">MSV199 domain-containing protein</fullName>
    </recommendedName>
</protein>
<feature type="coiled-coil region" evidence="2">
    <location>
        <begin position="192"/>
        <end position="233"/>
    </location>
</feature>
<evidence type="ECO:0000259" key="4">
    <source>
        <dbReference type="Pfam" id="PF12299"/>
    </source>
</evidence>
<feature type="domain" description="MSV199" evidence="3">
    <location>
        <begin position="27"/>
        <end position="159"/>
    </location>
</feature>
<feature type="domain" description="DUF3627" evidence="4">
    <location>
        <begin position="230"/>
        <end position="319"/>
    </location>
</feature>
<dbReference type="InterPro" id="IPR022549">
    <property type="entry name" value="DUF3627"/>
</dbReference>
<gene>
    <name evidence="5" type="primary">089R</name>
    <name evidence="5" type="ORF">IIV31_089R</name>
</gene>
<proteinExistence type="predicted"/>
<evidence type="ECO:0008006" key="7">
    <source>
        <dbReference type="Google" id="ProtNLM"/>
    </source>
</evidence>
<dbReference type="Pfam" id="PF10553">
    <property type="entry name" value="MSV199"/>
    <property type="match status" value="1"/>
</dbReference>
<evidence type="ECO:0000259" key="3">
    <source>
        <dbReference type="Pfam" id="PF10553"/>
    </source>
</evidence>